<feature type="domain" description="Trimeric autotransporter adhesin YadA-like head" evidence="14">
    <location>
        <begin position="701"/>
        <end position="725"/>
    </location>
</feature>
<dbReference type="InterPro" id="IPR024973">
    <property type="entry name" value="ESPR"/>
</dbReference>
<dbReference type="SUPFAM" id="SSF101967">
    <property type="entry name" value="Adhesin YadA, collagen-binding domain"/>
    <property type="match status" value="5"/>
</dbReference>
<feature type="domain" description="Trimeric autotransporter adhesin YadA-like stalk" evidence="15">
    <location>
        <begin position="1078"/>
        <end position="1120"/>
    </location>
</feature>
<feature type="domain" description="Trimeric autotransporter adhesin YadA-like head" evidence="14">
    <location>
        <begin position="139"/>
        <end position="162"/>
    </location>
</feature>
<gene>
    <name evidence="17" type="ORF">OI25_2038</name>
</gene>
<dbReference type="KEGG" id="bfn:OI25_2038"/>
<keyword evidence="9 12" id="KW-0472">Membrane</keyword>
<feature type="compositionally biased region" description="Low complexity" evidence="11">
    <location>
        <begin position="1475"/>
        <end position="1485"/>
    </location>
</feature>
<feature type="domain" description="Trimeric autotransporter adhesin YadA-like head" evidence="14">
    <location>
        <begin position="166"/>
        <end position="192"/>
    </location>
</feature>
<evidence type="ECO:0000256" key="12">
    <source>
        <dbReference type="SAM" id="Phobius"/>
    </source>
</evidence>
<dbReference type="Gene3D" id="3.30.1300.30">
    <property type="entry name" value="GSPII I/J protein-like"/>
    <property type="match status" value="1"/>
</dbReference>
<dbReference type="InterPro" id="IPR045584">
    <property type="entry name" value="Pilin-like"/>
</dbReference>
<dbReference type="Gene3D" id="2.150.10.10">
    <property type="entry name" value="Serralysin-like metalloprotease, C-terminal"/>
    <property type="match status" value="5"/>
</dbReference>
<evidence type="ECO:0000259" key="13">
    <source>
        <dbReference type="Pfam" id="PF03895"/>
    </source>
</evidence>
<dbReference type="InterPro" id="IPR008635">
    <property type="entry name" value="Coiled_stalk_dom"/>
</dbReference>
<dbReference type="GO" id="GO:0009986">
    <property type="term" value="C:cell surface"/>
    <property type="evidence" value="ECO:0007669"/>
    <property type="project" value="UniProtKB-SubCell"/>
</dbReference>
<feature type="domain" description="Trimeric autotransporter adhesin YadA-like stalk" evidence="15">
    <location>
        <begin position="923"/>
        <end position="965"/>
    </location>
</feature>
<accession>A0AAU8SVZ5</accession>
<evidence type="ECO:0000256" key="2">
    <source>
        <dbReference type="ARBA" id="ARBA00004442"/>
    </source>
</evidence>
<evidence type="ECO:0000256" key="1">
    <source>
        <dbReference type="ARBA" id="ARBA00004241"/>
    </source>
</evidence>
<dbReference type="Gene3D" id="2.60.40.4050">
    <property type="match status" value="2"/>
</dbReference>
<feature type="domain" description="Trimeric autotransporter adhesin YadA-like head" evidence="14">
    <location>
        <begin position="730"/>
        <end position="752"/>
    </location>
</feature>
<organism evidence="17 18">
    <name type="scientific">Paraburkholderia fungorum</name>
    <dbReference type="NCBI Taxonomy" id="134537"/>
    <lineage>
        <taxon>Bacteria</taxon>
        <taxon>Pseudomonadati</taxon>
        <taxon>Pseudomonadota</taxon>
        <taxon>Betaproteobacteria</taxon>
        <taxon>Burkholderiales</taxon>
        <taxon>Burkholderiaceae</taxon>
        <taxon>Paraburkholderia</taxon>
    </lineage>
</organism>
<dbReference type="InterPro" id="IPR008640">
    <property type="entry name" value="Adhesin_Head_dom"/>
</dbReference>
<comment type="subcellular location">
    <subcellularLocation>
        <location evidence="2">Cell outer membrane</location>
    </subcellularLocation>
    <subcellularLocation>
        <location evidence="1">Cell surface</location>
    </subcellularLocation>
</comment>
<feature type="domain" description="Trimeric autotransporter adhesin YadA-like stalk" evidence="15">
    <location>
        <begin position="757"/>
        <end position="797"/>
    </location>
</feature>
<dbReference type="GO" id="GO:0015031">
    <property type="term" value="P:protein transport"/>
    <property type="evidence" value="ECO:0007669"/>
    <property type="project" value="UniProtKB-KW"/>
</dbReference>
<feature type="domain" description="Trimeric autotransporter adhesin YadA-like stalk" evidence="15">
    <location>
        <begin position="281"/>
        <end position="322"/>
    </location>
</feature>
<dbReference type="InterPro" id="IPR005594">
    <property type="entry name" value="YadA_C"/>
</dbReference>
<reference evidence="17 18" key="1">
    <citation type="journal article" date="2015" name="Genome Announc.">
        <title>Complete genome sequences for 59 burkholderia isolates, both pathogenic and near neighbor.</title>
        <authorList>
            <person name="Johnson S.L."/>
            <person name="Bishop-Lilly K.A."/>
            <person name="Ladner J.T."/>
            <person name="Daligault H.E."/>
            <person name="Davenport K.W."/>
            <person name="Jaissle J."/>
            <person name="Frey K.G."/>
            <person name="Koroleva G.I."/>
            <person name="Bruce D.C."/>
            <person name="Coyne S.R."/>
            <person name="Broomall S.M."/>
            <person name="Li P.E."/>
            <person name="Teshima H."/>
            <person name="Gibbons H.S."/>
            <person name="Palacios G.F."/>
            <person name="Rosenzweig C.N."/>
            <person name="Redden C.L."/>
            <person name="Xu Y."/>
            <person name="Minogue T.D."/>
            <person name="Chain P.S."/>
        </authorList>
    </citation>
    <scope>NUCLEOTIDE SEQUENCE [LARGE SCALE GENOMIC DNA]</scope>
    <source>
        <strain evidence="17 18">ATCC BAA-463</strain>
    </source>
</reference>
<evidence type="ECO:0000256" key="4">
    <source>
        <dbReference type="ARBA" id="ARBA00022448"/>
    </source>
</evidence>
<feature type="domain" description="Trimeric autotransporter adhesin YadA-like head" evidence="14">
    <location>
        <begin position="587"/>
        <end position="608"/>
    </location>
</feature>
<dbReference type="GO" id="GO:0009279">
    <property type="term" value="C:cell outer membrane"/>
    <property type="evidence" value="ECO:0007669"/>
    <property type="project" value="UniProtKB-SubCell"/>
</dbReference>
<evidence type="ECO:0000256" key="3">
    <source>
        <dbReference type="ARBA" id="ARBA00005848"/>
    </source>
</evidence>
<keyword evidence="10" id="KW-0998">Cell outer membrane</keyword>
<evidence type="ECO:0000256" key="10">
    <source>
        <dbReference type="ARBA" id="ARBA00023237"/>
    </source>
</evidence>
<keyword evidence="6 12" id="KW-0812">Transmembrane</keyword>
<feature type="domain" description="Trimeric autotransporter adhesin YadA-like stalk" evidence="15">
    <location>
        <begin position="467"/>
        <end position="507"/>
    </location>
</feature>
<dbReference type="Gene3D" id="1.20.5.170">
    <property type="match status" value="6"/>
</dbReference>
<dbReference type="EMBL" id="CP010026">
    <property type="protein sequence ID" value="AJZ58338.1"/>
    <property type="molecule type" value="Genomic_DNA"/>
</dbReference>
<keyword evidence="5" id="KW-1134">Transmembrane beta strand</keyword>
<evidence type="ECO:0000256" key="5">
    <source>
        <dbReference type="ARBA" id="ARBA00022452"/>
    </source>
</evidence>
<keyword evidence="12" id="KW-1133">Transmembrane helix</keyword>
<feature type="domain" description="Trimeric autotransporter adhesin YadA-like C-terminal membrane anchor" evidence="13">
    <location>
        <begin position="1595"/>
        <end position="1653"/>
    </location>
</feature>
<feature type="domain" description="ESPR" evidence="16">
    <location>
        <begin position="1"/>
        <end position="45"/>
    </location>
</feature>
<dbReference type="Gene3D" id="6.10.250.2040">
    <property type="match status" value="2"/>
</dbReference>
<feature type="domain" description="Trimeric autotransporter adhesin YadA-like head" evidence="14">
    <location>
        <begin position="1507"/>
        <end position="1533"/>
    </location>
</feature>
<name>A0AAU8SVZ5_9BURK</name>
<dbReference type="InterPro" id="IPR011049">
    <property type="entry name" value="Serralysin-like_metalloprot_C"/>
</dbReference>
<comment type="similarity">
    <text evidence="3">Belongs to the autotransporter-2 (AT-2) (TC 1.B.40) family.</text>
</comment>
<feature type="domain" description="Trimeric autotransporter adhesin YadA-like head" evidence="14">
    <location>
        <begin position="195"/>
        <end position="218"/>
    </location>
</feature>
<evidence type="ECO:0000259" key="15">
    <source>
        <dbReference type="Pfam" id="PF05662"/>
    </source>
</evidence>
<feature type="domain" description="Trimeric autotransporter adhesin YadA-like stalk" evidence="15">
    <location>
        <begin position="224"/>
        <end position="264"/>
    </location>
</feature>
<dbReference type="Pfam" id="PF13018">
    <property type="entry name" value="ESPR"/>
    <property type="match status" value="1"/>
</dbReference>
<feature type="domain" description="Trimeric autotransporter adhesin YadA-like stalk" evidence="15">
    <location>
        <begin position="814"/>
        <end position="856"/>
    </location>
</feature>
<feature type="transmembrane region" description="Helical" evidence="12">
    <location>
        <begin position="34"/>
        <end position="57"/>
    </location>
</feature>
<keyword evidence="7" id="KW-0732">Signal</keyword>
<feature type="domain" description="Trimeric autotransporter adhesin YadA-like stalk" evidence="15">
    <location>
        <begin position="1021"/>
        <end position="1060"/>
    </location>
</feature>
<dbReference type="SUPFAM" id="SSF54523">
    <property type="entry name" value="Pili subunits"/>
    <property type="match status" value="1"/>
</dbReference>
<proteinExistence type="inferred from homology"/>
<feature type="domain" description="Trimeric autotransporter adhesin YadA-like head" evidence="14">
    <location>
        <begin position="423"/>
        <end position="449"/>
    </location>
</feature>
<dbReference type="Pfam" id="PF05662">
    <property type="entry name" value="YadA_stalk"/>
    <property type="match status" value="12"/>
</dbReference>
<dbReference type="Pfam" id="PF03895">
    <property type="entry name" value="YadA_anchor"/>
    <property type="match status" value="1"/>
</dbReference>
<feature type="domain" description="Trimeric autotransporter adhesin YadA-like head" evidence="14">
    <location>
        <begin position="645"/>
        <end position="666"/>
    </location>
</feature>
<feature type="region of interest" description="Disordered" evidence="11">
    <location>
        <begin position="1475"/>
        <end position="1522"/>
    </location>
</feature>
<evidence type="ECO:0000256" key="11">
    <source>
        <dbReference type="SAM" id="MobiDB-lite"/>
    </source>
</evidence>
<evidence type="ECO:0000256" key="8">
    <source>
        <dbReference type="ARBA" id="ARBA00022927"/>
    </source>
</evidence>
<feature type="domain" description="Trimeric autotransporter adhesin YadA-like head" evidence="14">
    <location>
        <begin position="1479"/>
        <end position="1505"/>
    </location>
</feature>
<dbReference type="Pfam" id="PF05658">
    <property type="entry name" value="YadA_head"/>
    <property type="match status" value="10"/>
</dbReference>
<evidence type="ECO:0000256" key="7">
    <source>
        <dbReference type="ARBA" id="ARBA00022729"/>
    </source>
</evidence>
<evidence type="ECO:0000256" key="6">
    <source>
        <dbReference type="ARBA" id="ARBA00022692"/>
    </source>
</evidence>
<evidence type="ECO:0000313" key="18">
    <source>
        <dbReference type="Proteomes" id="UP000032614"/>
    </source>
</evidence>
<protein>
    <submittedName>
        <fullName evidence="17">Coiled stalk of trimeric autotransporter adhesin family protein</fullName>
    </submittedName>
</protein>
<sequence length="1653" mass="158930">MNKSYKSVWNEATGTYVAAPERARSRGKKSSSKIALVLAMLATGGAADAFAATGTAIGGCTTSSFDSNIAIDGAAAINCTKATGTSPIAIGSSATAGGAGAGTSVSGKGSGDYDQLAVGVRSTAAANAATAIGVDSNSSGIAAVALGSAASASANSAIAIGDAAQASQLGAIAVGATAIAQAANAVALGAGAVVSGINSVALGANTVADRANTVSVGSTTAQRQIVNVAAGTQNTDAVNVAQLKAAGLTTDTSGNATNSFVAYDDSTKAKVSLGGGASGTKITNLMAGAVSATSTDAVNGAQLFKLTDGSTAMNSAYVKVNGAGNGTDNASVGGGGGIAIGANAQTASDGTTSYGVIAIGQNAFAGSYANTGAVAVGTDSKSLYTGVALGRGAASLSTGSFAAGAYATASQTSATGVGAMSNASGFNSTALGAYATASASDSVALGRGSVAGVANTVSVGTVGGERQIVNVAAGKQDTAAVNLKQLKDAGLTTDTSGNVTNAFVAYDDSTKAKISLGGGVAGTTITNVNAGALSATSMDAVNGSQLFATNTNVTNLSNTVNSISNGSGIKYFHVNSTGADSVVTGEAIAIGPGGTATGGGSIAIGRGASALMTTSYASTLAVGDGASAKGRSVALGASASASDLSMAVGIGATASDGNAVAVGNSSQAASGSAIALGTSAAVDTTSTYAMALGANASITGGINSIALGASASVTQASSVALGSNTSVTAGNAVALGANSVANRANTVSVGTGTAQRQIVNVAAGTADTDAVNVKQLKSAGLTTDTSGNVTNAFVAYDDSTKDKVTLGGAAGTTLTNLKAGALSASSTDAVVGSQLYTTNQNIAQNTAAIAQNTSDIAKNAGDITNIDSRVSTVEGSVTNITNQINSGELGLVQQDQTSRNLTVGAATDGTQISVAGTAGNRVVTGVAAGSLTASSNDAVNGSQLYATNQNVAQNAAAIAQNTSDIAENASAITTLNTTVNNINSGSVGLVQQDATSHKITVANATAGTTVDFAGTAGARQLKGVATGIADTDAVNVAQLKAAGLSTDASGNVTNAFVAYDDNTKDVLTLGGGVTGTSITNLKAGALSASSTDAVNGSQLYTTNQNVAQNAAAITQNESDIAQNTSDIAKNAGDITSIDSRVTNVEGSMTNITNQINSGELGLVQQDQTSRDLTVAKNTDGTHVDFAGTAGARELLGVAAGTTLGSAVNLGQLSPVVAALGGGAQVNADGSIISPTYHMQGGTQTTVGGALDALDTNLSSLTAQINTGSIGMVTQDSTSRDLRVGASTDGLRISMAGTAGNRVVTGVAAGAVNVSSSDVMNGSQLYANATSTASALGGGSIVNADGTISAPTYSVGGTTVNNVGAAISNIDGRVSQNTSDIASLQSTVGTISGSVANAVQYDSAAHDKVTLGGMDSASKVKLSNLQDAELSATSTDAVTGAQLWNTNQQISDLNQTVQNYQTTGAAGMSIDNGGAPAAAATGSGSMAMGGGSQASGDNSMAMGSGANASGSGSMAMGAGSQASGDNSVALGAGSVADQANTVSVGSPGNERRITNVADGKAPTDAVNMRQFQSGMGAVARNAYSGVAAATALTMIPEVDPGKTLAVGVAGGSYKGYQAAAIGASARINANLKVKVGAGISAADTTYGVGASYQW</sequence>
<feature type="domain" description="Trimeric autotransporter adhesin YadA-like stalk" evidence="15">
    <location>
        <begin position="1303"/>
        <end position="1345"/>
    </location>
</feature>
<dbReference type="Proteomes" id="UP000032614">
    <property type="component" value="Chromosome 1"/>
</dbReference>
<evidence type="ECO:0000313" key="17">
    <source>
        <dbReference type="EMBL" id="AJZ58338.1"/>
    </source>
</evidence>
<evidence type="ECO:0000259" key="16">
    <source>
        <dbReference type="Pfam" id="PF13018"/>
    </source>
</evidence>
<keyword evidence="4" id="KW-0813">Transport</keyword>
<feature type="domain" description="Trimeric autotransporter adhesin YadA-like stalk" evidence="15">
    <location>
        <begin position="1422"/>
        <end position="1458"/>
    </location>
</feature>
<feature type="domain" description="Trimeric autotransporter adhesin YadA-like stalk" evidence="15">
    <location>
        <begin position="1551"/>
        <end position="1581"/>
    </location>
</feature>
<evidence type="ECO:0000259" key="14">
    <source>
        <dbReference type="Pfam" id="PF05658"/>
    </source>
</evidence>
<feature type="domain" description="Trimeric autotransporter adhesin YadA-like stalk" evidence="15">
    <location>
        <begin position="525"/>
        <end position="566"/>
    </location>
</feature>
<feature type="compositionally biased region" description="Low complexity" evidence="11">
    <location>
        <begin position="1493"/>
        <end position="1522"/>
    </location>
</feature>
<evidence type="ECO:0000256" key="9">
    <source>
        <dbReference type="ARBA" id="ARBA00023136"/>
    </source>
</evidence>
<keyword evidence="8" id="KW-0653">Protein transport</keyword>